<protein>
    <submittedName>
        <fullName evidence="6">4Fe-4S ferredoxin</fullName>
    </submittedName>
</protein>
<dbReference type="PROSITE" id="PS51379">
    <property type="entry name" value="4FE4S_FER_2"/>
    <property type="match status" value="4"/>
</dbReference>
<gene>
    <name evidence="6" type="ORF">DFR85_03415</name>
</gene>
<dbReference type="RefSeq" id="WP_110269688.1">
    <property type="nucleotide sequence ID" value="NZ_CP029289.2"/>
</dbReference>
<dbReference type="PROSITE" id="PS00198">
    <property type="entry name" value="4FE4S_FER_1"/>
    <property type="match status" value="2"/>
</dbReference>
<dbReference type="GeneID" id="36831173"/>
<feature type="domain" description="4Fe-4S ferredoxin-type" evidence="5">
    <location>
        <begin position="354"/>
        <end position="384"/>
    </location>
</feature>
<evidence type="ECO:0000256" key="3">
    <source>
        <dbReference type="ARBA" id="ARBA00023004"/>
    </source>
</evidence>
<dbReference type="Pfam" id="PF12838">
    <property type="entry name" value="Fer4_7"/>
    <property type="match status" value="2"/>
</dbReference>
<keyword evidence="4" id="KW-0411">Iron-sulfur</keyword>
<dbReference type="GO" id="GO:0051539">
    <property type="term" value="F:4 iron, 4 sulfur cluster binding"/>
    <property type="evidence" value="ECO:0007669"/>
    <property type="project" value="UniProtKB-KW"/>
</dbReference>
<evidence type="ECO:0000313" key="6">
    <source>
        <dbReference type="EMBL" id="AWR93804.1"/>
    </source>
</evidence>
<organism evidence="6 7">
    <name type="scientific">Acidianus brierleyi</name>
    <dbReference type="NCBI Taxonomy" id="41673"/>
    <lineage>
        <taxon>Archaea</taxon>
        <taxon>Thermoproteota</taxon>
        <taxon>Thermoprotei</taxon>
        <taxon>Sulfolobales</taxon>
        <taxon>Sulfolobaceae</taxon>
        <taxon>Acidianus</taxon>
    </lineage>
</organism>
<accession>A0A2U9ICU6</accession>
<evidence type="ECO:0000259" key="5">
    <source>
        <dbReference type="PROSITE" id="PS51379"/>
    </source>
</evidence>
<dbReference type="PANTHER" id="PTHR43687:SF1">
    <property type="entry name" value="FERREDOXIN III"/>
    <property type="match status" value="1"/>
</dbReference>
<dbReference type="OrthoDB" id="15347at2157"/>
<feature type="domain" description="4Fe-4S ferredoxin-type" evidence="5">
    <location>
        <begin position="168"/>
        <end position="197"/>
    </location>
</feature>
<proteinExistence type="predicted"/>
<evidence type="ECO:0000256" key="4">
    <source>
        <dbReference type="ARBA" id="ARBA00023014"/>
    </source>
</evidence>
<sequence length="476" mass="53526">MSNFLTESNPLIKFKVSIFYHHCQHNPSESFQSCDPDEIAKKLREFQTKAIIIVGIYDDEHLKLYREAILKSGLNPLLVRIVDYRWGEAAIKQNMVILENGWTADLAKIEEKGVNISRRDLISGNIKTVKDRVDKPVYIQSMCGYLYRACNLCEATCPYDAIKVDKKSGVSINYEKCTACGICVSACPVSAIQFPSVSQQAIFEIAKLNGDKKISCYKNHDNSIKIPCLAMLSAVDIALLRSNGSITFECPECELSRNLSNFIMTLTDLNNKIGGIEFISPDIKIESKALKEIKIKNDTFFKRSEARKNIASSENLPDIIFDIDINSDMCTLCESCAKWCPTSAISIQRGENKENLIFDPLKCMGCNICINVCPEGSTCGSIPNVPGKKAINIHSMKETNLKQKVIFEDELVRCKVCGTPIGSRKSLNLIKKIMKDKGAECDDEWLERCPKHRAEYSFQKKFGMNAKFKPRRTLGE</sequence>
<dbReference type="EMBL" id="CP029289">
    <property type="protein sequence ID" value="AWR93804.1"/>
    <property type="molecule type" value="Genomic_DNA"/>
</dbReference>
<evidence type="ECO:0000256" key="2">
    <source>
        <dbReference type="ARBA" id="ARBA00022723"/>
    </source>
</evidence>
<feature type="domain" description="4Fe-4S ferredoxin-type" evidence="5">
    <location>
        <begin position="321"/>
        <end position="350"/>
    </location>
</feature>
<dbReference type="Proteomes" id="UP000248044">
    <property type="component" value="Chromosome"/>
</dbReference>
<feature type="domain" description="4Fe-4S ferredoxin-type" evidence="5">
    <location>
        <begin position="134"/>
        <end position="167"/>
    </location>
</feature>
<dbReference type="GO" id="GO:0016491">
    <property type="term" value="F:oxidoreductase activity"/>
    <property type="evidence" value="ECO:0007669"/>
    <property type="project" value="UniProtKB-ARBA"/>
</dbReference>
<evidence type="ECO:0000313" key="7">
    <source>
        <dbReference type="Proteomes" id="UP000248044"/>
    </source>
</evidence>
<keyword evidence="1" id="KW-0004">4Fe-4S</keyword>
<reference evidence="6 7" key="1">
    <citation type="submission" date="2018-05" db="EMBL/GenBank/DDBJ databases">
        <title>Complete Genome Sequences of Extremely Thermoacidophilic, Metal-Mobilizing Type-Strain Members of the Archaeal Family Sulfolobaceae: Acidianus brierleyi DSM-1651T, Acidianus sulfidivorans DSM-18786T, Metallosphaera hakonensis DSM-7519T, and Metallosphaera prunae DSM-10039T.</title>
        <authorList>
            <person name="Counts J.A."/>
            <person name="Kelly R.M."/>
        </authorList>
    </citation>
    <scope>NUCLEOTIDE SEQUENCE [LARGE SCALE GENOMIC DNA]</scope>
    <source>
        <strain evidence="6 7">DSM 1651</strain>
    </source>
</reference>
<dbReference type="PANTHER" id="PTHR43687">
    <property type="entry name" value="ADENYLYLSULFATE REDUCTASE, BETA SUBUNIT"/>
    <property type="match status" value="1"/>
</dbReference>
<keyword evidence="2" id="KW-0479">Metal-binding</keyword>
<dbReference type="AlphaFoldDB" id="A0A2U9ICU6"/>
<dbReference type="InterPro" id="IPR050572">
    <property type="entry name" value="Fe-S_Ferredoxin"/>
</dbReference>
<dbReference type="InterPro" id="IPR017900">
    <property type="entry name" value="4Fe4S_Fe_S_CS"/>
</dbReference>
<dbReference type="KEGG" id="abri:DFR85_03415"/>
<dbReference type="InterPro" id="IPR017896">
    <property type="entry name" value="4Fe4S_Fe-S-bd"/>
</dbReference>
<dbReference type="Gene3D" id="3.30.70.20">
    <property type="match status" value="2"/>
</dbReference>
<keyword evidence="3" id="KW-0408">Iron</keyword>
<dbReference type="SUPFAM" id="SSF54862">
    <property type="entry name" value="4Fe-4S ferredoxins"/>
    <property type="match status" value="2"/>
</dbReference>
<evidence type="ECO:0000256" key="1">
    <source>
        <dbReference type="ARBA" id="ARBA00022485"/>
    </source>
</evidence>
<dbReference type="GO" id="GO:0046872">
    <property type="term" value="F:metal ion binding"/>
    <property type="evidence" value="ECO:0007669"/>
    <property type="project" value="UniProtKB-KW"/>
</dbReference>
<keyword evidence="7" id="KW-1185">Reference proteome</keyword>
<name>A0A2U9ICU6_9CREN</name>